<feature type="domain" description="Reverse transcriptase zinc-binding" evidence="2">
    <location>
        <begin position="151"/>
        <end position="228"/>
    </location>
</feature>
<accession>A0A6L2LWP0</accession>
<evidence type="ECO:0000259" key="2">
    <source>
        <dbReference type="Pfam" id="PF13966"/>
    </source>
</evidence>
<organism evidence="3">
    <name type="scientific">Tanacetum cinerariifolium</name>
    <name type="common">Dalmatian daisy</name>
    <name type="synonym">Chrysanthemum cinerariifolium</name>
    <dbReference type="NCBI Taxonomy" id="118510"/>
    <lineage>
        <taxon>Eukaryota</taxon>
        <taxon>Viridiplantae</taxon>
        <taxon>Streptophyta</taxon>
        <taxon>Embryophyta</taxon>
        <taxon>Tracheophyta</taxon>
        <taxon>Spermatophyta</taxon>
        <taxon>Magnoliopsida</taxon>
        <taxon>eudicotyledons</taxon>
        <taxon>Gunneridae</taxon>
        <taxon>Pentapetalae</taxon>
        <taxon>asterids</taxon>
        <taxon>campanulids</taxon>
        <taxon>Asterales</taxon>
        <taxon>Asteraceae</taxon>
        <taxon>Asteroideae</taxon>
        <taxon>Anthemideae</taxon>
        <taxon>Anthemidinae</taxon>
        <taxon>Tanacetum</taxon>
    </lineage>
</organism>
<evidence type="ECO:0000313" key="3">
    <source>
        <dbReference type="EMBL" id="GEU66196.1"/>
    </source>
</evidence>
<feature type="region of interest" description="Disordered" evidence="1">
    <location>
        <begin position="59"/>
        <end position="84"/>
    </location>
</feature>
<reference evidence="3" key="1">
    <citation type="journal article" date="2019" name="Sci. Rep.">
        <title>Draft genome of Tanacetum cinerariifolium, the natural source of mosquito coil.</title>
        <authorList>
            <person name="Yamashiro T."/>
            <person name="Shiraishi A."/>
            <person name="Satake H."/>
            <person name="Nakayama K."/>
        </authorList>
    </citation>
    <scope>NUCLEOTIDE SEQUENCE</scope>
</reference>
<gene>
    <name evidence="3" type="ORF">Tci_038174</name>
</gene>
<feature type="compositionally biased region" description="Low complexity" evidence="1">
    <location>
        <begin position="67"/>
        <end position="77"/>
    </location>
</feature>
<dbReference type="AlphaFoldDB" id="A0A6L2LWP0"/>
<dbReference type="GO" id="GO:0003964">
    <property type="term" value="F:RNA-directed DNA polymerase activity"/>
    <property type="evidence" value="ECO:0007669"/>
    <property type="project" value="UniProtKB-KW"/>
</dbReference>
<dbReference type="EMBL" id="BKCJ010005341">
    <property type="protein sequence ID" value="GEU66196.1"/>
    <property type="molecule type" value="Genomic_DNA"/>
</dbReference>
<evidence type="ECO:0000256" key="1">
    <source>
        <dbReference type="SAM" id="MobiDB-lite"/>
    </source>
</evidence>
<protein>
    <submittedName>
        <fullName evidence="3">RNA-directed DNA polymerase, eukaryota</fullName>
    </submittedName>
</protein>
<keyword evidence="3" id="KW-0548">Nucleotidyltransferase</keyword>
<comment type="caution">
    <text evidence="3">The sequence shown here is derived from an EMBL/GenBank/DDBJ whole genome shotgun (WGS) entry which is preliminary data.</text>
</comment>
<proteinExistence type="predicted"/>
<dbReference type="InterPro" id="IPR026960">
    <property type="entry name" value="RVT-Znf"/>
</dbReference>
<dbReference type="Pfam" id="PF13966">
    <property type="entry name" value="zf-RVT"/>
    <property type="match status" value="1"/>
</dbReference>
<keyword evidence="3" id="KW-0695">RNA-directed DNA polymerase</keyword>
<keyword evidence="3" id="KW-0808">Transferase</keyword>
<sequence>MFSNAAPTTSSWIPATHRRHLDTRCHHLSCVPPPSWSPHHPTISTAAAVAATNHRNYHHHDHGRTISLPSPSSPLSTTHHHPRHHRCTSTKGAFGYLCKPPPGCVWFFQCTRPHLDNLSVFLEGVNLVNMRDRWSWSLDGPGEFFVACVRNLIDEHRLHAVSTKTRWSKAVPIKIDVHAWKVKMDCLPTRFNISRRGMEIDYILCPSCGTTVESTSHIFFKCNIDKEVFHKITSWWDVDLELSSYEDWLEWLLNLRLSSKHKSLIEGISYTMWWTIRNFRIMSIVGSKLQSKASLFEDIVSRFFYLCKFRCKASFSWLEWLKNPYLVTL</sequence>
<name>A0A6L2LWP0_TANCI</name>